<organism evidence="3 4">
    <name type="scientific">Trametes cubensis</name>
    <dbReference type="NCBI Taxonomy" id="1111947"/>
    <lineage>
        <taxon>Eukaryota</taxon>
        <taxon>Fungi</taxon>
        <taxon>Dikarya</taxon>
        <taxon>Basidiomycota</taxon>
        <taxon>Agaricomycotina</taxon>
        <taxon>Agaricomycetes</taxon>
        <taxon>Polyporales</taxon>
        <taxon>Polyporaceae</taxon>
        <taxon>Trametes</taxon>
    </lineage>
</organism>
<dbReference type="AlphaFoldDB" id="A0AAD7TIE0"/>
<evidence type="ECO:0000256" key="1">
    <source>
        <dbReference type="ARBA" id="ARBA00022884"/>
    </source>
</evidence>
<dbReference type="PANTHER" id="PTHR46791:SF5">
    <property type="entry name" value="CLR5 DOMAIN-CONTAINING PROTEIN-RELATED"/>
    <property type="match status" value="1"/>
</dbReference>
<dbReference type="PANTHER" id="PTHR46791">
    <property type="entry name" value="EXPRESSED PROTEIN"/>
    <property type="match status" value="1"/>
</dbReference>
<dbReference type="GO" id="GO:0003723">
    <property type="term" value="F:RNA binding"/>
    <property type="evidence" value="ECO:0007669"/>
    <property type="project" value="UniProtKB-KW"/>
</dbReference>
<dbReference type="Pfam" id="PF24764">
    <property type="entry name" value="rva_4"/>
    <property type="match status" value="1"/>
</dbReference>
<dbReference type="GO" id="GO:0015074">
    <property type="term" value="P:DNA integration"/>
    <property type="evidence" value="ECO:0007669"/>
    <property type="project" value="InterPro"/>
</dbReference>
<proteinExistence type="predicted"/>
<dbReference type="PROSITE" id="PS50994">
    <property type="entry name" value="INTEGRASE"/>
    <property type="match status" value="1"/>
</dbReference>
<keyword evidence="1" id="KW-0694">RNA-binding</keyword>
<dbReference type="Proteomes" id="UP001215151">
    <property type="component" value="Unassembled WGS sequence"/>
</dbReference>
<gene>
    <name evidence="3" type="ORF">ONZ51_g11200</name>
</gene>
<feature type="domain" description="Integrase catalytic" evidence="2">
    <location>
        <begin position="180"/>
        <end position="286"/>
    </location>
</feature>
<name>A0AAD7TIE0_9APHY</name>
<keyword evidence="4" id="KW-1185">Reference proteome</keyword>
<dbReference type="InterPro" id="IPR058913">
    <property type="entry name" value="Integrase_dom_put"/>
</dbReference>
<sequence length="506" mass="57449">MQQALHRATEVNAESIRVEAITAAPVLGVRQSTGARGRPTVEIHPEDLALLSTGRTTRQQIATLYNCSARTIRRRLVDFGLSPPGPPVYTEGIHSDGTVCRQYQPGVSSDLSQLSDAELDEIISSIHTQFPSFGRRMIDGYLLVLGERVPRRRVEEAYARVVGPSSQAFGPRRIERRVYSVPAPNCLWHHDGQHGKPTWKDDALYYQAYEPHSNGTTGLIRWKIVIHAFIDGYSRFVLGIRMHTNNRASTVLNLFEDISKVFGYPSRVRGDHGTENLLVAARMEEVRGLGRGSYIWGRSVHNIRIERLWVDVTLGFGQKWKNFFYQLEQSYGLDINNDAHTWLLQHLFLDALNRDAMQWAEAWNHHPLARRGERHISPHQMYLFGLAQHGQRGILPAENVEEPVHAGDQDYADYGIDWDEMDHPSVRDHHDQYNRDDGDSINPFVANHPAHLSHVEVPNSRCPIRPAQVIELDAQLAQLPCYSRHNMRSCTELWVAALDIAITIAI</sequence>
<dbReference type="EMBL" id="JAPEVG010000508">
    <property type="protein sequence ID" value="KAJ8461974.1"/>
    <property type="molecule type" value="Genomic_DNA"/>
</dbReference>
<dbReference type="InterPro" id="IPR001584">
    <property type="entry name" value="Integrase_cat-core"/>
</dbReference>
<accession>A0AAD7TIE0</accession>
<reference evidence="3" key="1">
    <citation type="submission" date="2022-11" db="EMBL/GenBank/DDBJ databases">
        <title>Genome Sequence of Cubamyces cubensis.</title>
        <authorList>
            <person name="Buettner E."/>
        </authorList>
    </citation>
    <scope>NUCLEOTIDE SEQUENCE</scope>
    <source>
        <strain evidence="3">MPL-01</strain>
    </source>
</reference>
<protein>
    <recommendedName>
        <fullName evidence="2">Integrase catalytic domain-containing protein</fullName>
    </recommendedName>
</protein>
<dbReference type="Gene3D" id="3.30.420.10">
    <property type="entry name" value="Ribonuclease H-like superfamily/Ribonuclease H"/>
    <property type="match status" value="1"/>
</dbReference>
<dbReference type="SUPFAM" id="SSF53098">
    <property type="entry name" value="Ribonuclease H-like"/>
    <property type="match status" value="2"/>
</dbReference>
<dbReference type="GO" id="GO:0005634">
    <property type="term" value="C:nucleus"/>
    <property type="evidence" value="ECO:0007669"/>
    <property type="project" value="UniProtKB-ARBA"/>
</dbReference>
<evidence type="ECO:0000259" key="2">
    <source>
        <dbReference type="PROSITE" id="PS50994"/>
    </source>
</evidence>
<comment type="caution">
    <text evidence="3">The sequence shown here is derived from an EMBL/GenBank/DDBJ whole genome shotgun (WGS) entry which is preliminary data.</text>
</comment>
<evidence type="ECO:0000313" key="4">
    <source>
        <dbReference type="Proteomes" id="UP001215151"/>
    </source>
</evidence>
<dbReference type="InterPro" id="IPR036397">
    <property type="entry name" value="RNaseH_sf"/>
</dbReference>
<dbReference type="InterPro" id="IPR012337">
    <property type="entry name" value="RNaseH-like_sf"/>
</dbReference>
<evidence type="ECO:0000313" key="3">
    <source>
        <dbReference type="EMBL" id="KAJ8461974.1"/>
    </source>
</evidence>